<dbReference type="EMBL" id="RDQH01000327">
    <property type="protein sequence ID" value="RXI08449.1"/>
    <property type="molecule type" value="Genomic_DNA"/>
</dbReference>
<organism evidence="1 2">
    <name type="scientific">Malus domestica</name>
    <name type="common">Apple</name>
    <name type="synonym">Pyrus malus</name>
    <dbReference type="NCBI Taxonomy" id="3750"/>
    <lineage>
        <taxon>Eukaryota</taxon>
        <taxon>Viridiplantae</taxon>
        <taxon>Streptophyta</taxon>
        <taxon>Embryophyta</taxon>
        <taxon>Tracheophyta</taxon>
        <taxon>Spermatophyta</taxon>
        <taxon>Magnoliopsida</taxon>
        <taxon>eudicotyledons</taxon>
        <taxon>Gunneridae</taxon>
        <taxon>Pentapetalae</taxon>
        <taxon>rosids</taxon>
        <taxon>fabids</taxon>
        <taxon>Rosales</taxon>
        <taxon>Rosaceae</taxon>
        <taxon>Amygdaloideae</taxon>
        <taxon>Maleae</taxon>
        <taxon>Malus</taxon>
    </lineage>
</organism>
<keyword evidence="2" id="KW-1185">Reference proteome</keyword>
<proteinExistence type="predicted"/>
<protein>
    <recommendedName>
        <fullName evidence="3">C2H2-type domain-containing protein</fullName>
    </recommendedName>
</protein>
<gene>
    <name evidence="1" type="ORF">DVH24_022593</name>
</gene>
<evidence type="ECO:0000313" key="2">
    <source>
        <dbReference type="Proteomes" id="UP000290289"/>
    </source>
</evidence>
<sequence>MERAATCEKKMEKAAEEFACELCGSLHPTQLFLVAHKDDKHIGSGKKINCNICTGMYFRHWAALEQHYNNRQKKSYKLCSNKKCTGPVSKSTKSMFAKNRVEGL</sequence>
<evidence type="ECO:0000313" key="1">
    <source>
        <dbReference type="EMBL" id="RXI08449.1"/>
    </source>
</evidence>
<evidence type="ECO:0008006" key="3">
    <source>
        <dbReference type="Google" id="ProtNLM"/>
    </source>
</evidence>
<accession>A0A498KJT7</accession>
<name>A0A498KJT7_MALDO</name>
<comment type="caution">
    <text evidence="1">The sequence shown here is derived from an EMBL/GenBank/DDBJ whole genome shotgun (WGS) entry which is preliminary data.</text>
</comment>
<dbReference type="Gene3D" id="3.30.160.60">
    <property type="entry name" value="Classic Zinc Finger"/>
    <property type="match status" value="1"/>
</dbReference>
<dbReference type="AlphaFoldDB" id="A0A498KJT7"/>
<dbReference type="Proteomes" id="UP000290289">
    <property type="component" value="Chromosome 1"/>
</dbReference>
<reference evidence="1 2" key="1">
    <citation type="submission" date="2018-10" db="EMBL/GenBank/DDBJ databases">
        <title>A high-quality apple genome assembly.</title>
        <authorList>
            <person name="Hu J."/>
        </authorList>
    </citation>
    <scope>NUCLEOTIDE SEQUENCE [LARGE SCALE GENOMIC DNA]</scope>
    <source>
        <strain evidence="2">cv. HFTH1</strain>
        <tissue evidence="1">Young leaf</tissue>
    </source>
</reference>